<evidence type="ECO:0000313" key="2">
    <source>
        <dbReference type="Proteomes" id="UP000281553"/>
    </source>
</evidence>
<protein>
    <submittedName>
        <fullName evidence="1">Uncharacterized protein</fullName>
    </submittedName>
</protein>
<dbReference type="Proteomes" id="UP000281553">
    <property type="component" value="Unassembled WGS sequence"/>
</dbReference>
<gene>
    <name evidence="1" type="ORF">DILT_LOCUS18024</name>
</gene>
<accession>A0A3P7RGN4</accession>
<keyword evidence="2" id="KW-1185">Reference proteome</keyword>
<dbReference type="EMBL" id="UYRU01096733">
    <property type="protein sequence ID" value="VDN39819.1"/>
    <property type="molecule type" value="Genomic_DNA"/>
</dbReference>
<dbReference type="AlphaFoldDB" id="A0A3P7RGN4"/>
<organism evidence="1 2">
    <name type="scientific">Dibothriocephalus latus</name>
    <name type="common">Fish tapeworm</name>
    <name type="synonym">Diphyllobothrium latum</name>
    <dbReference type="NCBI Taxonomy" id="60516"/>
    <lineage>
        <taxon>Eukaryota</taxon>
        <taxon>Metazoa</taxon>
        <taxon>Spiralia</taxon>
        <taxon>Lophotrochozoa</taxon>
        <taxon>Platyhelminthes</taxon>
        <taxon>Cestoda</taxon>
        <taxon>Eucestoda</taxon>
        <taxon>Diphyllobothriidea</taxon>
        <taxon>Diphyllobothriidae</taxon>
        <taxon>Dibothriocephalus</taxon>
    </lineage>
</organism>
<name>A0A3P7RGN4_DIBLA</name>
<reference evidence="1 2" key="1">
    <citation type="submission" date="2018-11" db="EMBL/GenBank/DDBJ databases">
        <authorList>
            <consortium name="Pathogen Informatics"/>
        </authorList>
    </citation>
    <scope>NUCLEOTIDE SEQUENCE [LARGE SCALE GENOMIC DNA]</scope>
</reference>
<proteinExistence type="predicted"/>
<sequence>MNLRYPCFGAYCRIHSLDAQCFPLSSNLEPPVREDLTVPPGHPYDLITRLVLVSDVAVAAASDAGCYPDC</sequence>
<evidence type="ECO:0000313" key="1">
    <source>
        <dbReference type="EMBL" id="VDN39819.1"/>
    </source>
</evidence>